<comment type="caution">
    <text evidence="9">The sequence shown here is derived from an EMBL/GenBank/DDBJ whole genome shotgun (WGS) entry which is preliminary data.</text>
</comment>
<dbReference type="GO" id="GO:0046872">
    <property type="term" value="F:metal ion binding"/>
    <property type="evidence" value="ECO:0007669"/>
    <property type="project" value="UniProtKB-KW"/>
</dbReference>
<dbReference type="InterPro" id="IPR008936">
    <property type="entry name" value="Rho_GTPase_activation_prot"/>
</dbReference>
<dbReference type="PANTHER" id="PTHR46075:SF2">
    <property type="entry name" value="RHO GTPASE ACTIVATING PROTEIN AT 5A, ISOFORM A"/>
    <property type="match status" value="1"/>
</dbReference>
<evidence type="ECO:0000313" key="10">
    <source>
        <dbReference type="Proteomes" id="UP000502823"/>
    </source>
</evidence>
<evidence type="ECO:0000259" key="6">
    <source>
        <dbReference type="PROSITE" id="PS50001"/>
    </source>
</evidence>
<dbReference type="FunFam" id="3.30.505.10:FF:000019">
    <property type="entry name" value="Chimaerin"/>
    <property type="match status" value="1"/>
</dbReference>
<feature type="domain" description="Rho-GAP" evidence="8">
    <location>
        <begin position="279"/>
        <end position="411"/>
    </location>
</feature>
<gene>
    <name evidence="9" type="ORF">Cfor_09540</name>
</gene>
<keyword evidence="10" id="KW-1185">Reference proteome</keyword>
<dbReference type="Gene3D" id="3.30.60.20">
    <property type="match status" value="1"/>
</dbReference>
<feature type="domain" description="SH2" evidence="6">
    <location>
        <begin position="56"/>
        <end position="123"/>
    </location>
</feature>
<keyword evidence="3" id="KW-0862">Zinc</keyword>
<dbReference type="Pfam" id="PF00620">
    <property type="entry name" value="RhoGAP"/>
    <property type="match status" value="1"/>
</dbReference>
<keyword evidence="4" id="KW-0727">SH2 domain</keyword>
<dbReference type="PROSITE" id="PS50081">
    <property type="entry name" value="ZF_DAG_PE_2"/>
    <property type="match status" value="1"/>
</dbReference>
<dbReference type="InterPro" id="IPR046349">
    <property type="entry name" value="C1-like_sf"/>
</dbReference>
<evidence type="ECO:0000313" key="9">
    <source>
        <dbReference type="EMBL" id="GFG30151.1"/>
    </source>
</evidence>
<dbReference type="InterPro" id="IPR000980">
    <property type="entry name" value="SH2"/>
</dbReference>
<dbReference type="Pfam" id="PF00130">
    <property type="entry name" value="C1_1"/>
    <property type="match status" value="1"/>
</dbReference>
<dbReference type="SUPFAM" id="SSF57889">
    <property type="entry name" value="Cysteine-rich domain"/>
    <property type="match status" value="1"/>
</dbReference>
<dbReference type="SMART" id="SM00324">
    <property type="entry name" value="RhoGAP"/>
    <property type="match status" value="1"/>
</dbReference>
<evidence type="ECO:0000256" key="5">
    <source>
        <dbReference type="SAM" id="MobiDB-lite"/>
    </source>
</evidence>
<dbReference type="SUPFAM" id="SSF55550">
    <property type="entry name" value="SH2 domain"/>
    <property type="match status" value="1"/>
</dbReference>
<organism evidence="9 10">
    <name type="scientific">Coptotermes formosanus</name>
    <name type="common">Formosan subterranean termite</name>
    <dbReference type="NCBI Taxonomy" id="36987"/>
    <lineage>
        <taxon>Eukaryota</taxon>
        <taxon>Metazoa</taxon>
        <taxon>Ecdysozoa</taxon>
        <taxon>Arthropoda</taxon>
        <taxon>Hexapoda</taxon>
        <taxon>Insecta</taxon>
        <taxon>Pterygota</taxon>
        <taxon>Neoptera</taxon>
        <taxon>Polyneoptera</taxon>
        <taxon>Dictyoptera</taxon>
        <taxon>Blattodea</taxon>
        <taxon>Blattoidea</taxon>
        <taxon>Termitoidae</taxon>
        <taxon>Rhinotermitidae</taxon>
        <taxon>Coptotermes</taxon>
    </lineage>
</organism>
<dbReference type="InterPro" id="IPR002219">
    <property type="entry name" value="PKC_DAG/PE"/>
</dbReference>
<dbReference type="FunFam" id="3.30.60.20:FF:000025">
    <property type="entry name" value="Chimaerin"/>
    <property type="match status" value="1"/>
</dbReference>
<evidence type="ECO:0000256" key="2">
    <source>
        <dbReference type="ARBA" id="ARBA00022723"/>
    </source>
</evidence>
<evidence type="ECO:0000256" key="1">
    <source>
        <dbReference type="ARBA" id="ARBA00022468"/>
    </source>
</evidence>
<dbReference type="PROSITE" id="PS50238">
    <property type="entry name" value="RHOGAP"/>
    <property type="match status" value="1"/>
</dbReference>
<dbReference type="InParanoid" id="A0A6L2PCE8"/>
<feature type="region of interest" description="Disordered" evidence="5">
    <location>
        <begin position="1"/>
        <end position="20"/>
    </location>
</feature>
<keyword evidence="1" id="KW-0343">GTPase activation</keyword>
<protein>
    <recommendedName>
        <fullName evidence="11">N-chimaerin</fullName>
    </recommendedName>
</protein>
<keyword evidence="2" id="KW-0479">Metal-binding</keyword>
<dbReference type="Gene3D" id="1.10.555.10">
    <property type="entry name" value="Rho GTPase activation protein"/>
    <property type="match status" value="1"/>
</dbReference>
<name>A0A6L2PCE8_COPFO</name>
<dbReference type="PRINTS" id="PR00008">
    <property type="entry name" value="DAGPEDOMAIN"/>
</dbReference>
<dbReference type="PANTHER" id="PTHR46075">
    <property type="entry name" value="CHIMERIN FAMILY MEMBER"/>
    <property type="match status" value="1"/>
</dbReference>
<reference evidence="10" key="1">
    <citation type="submission" date="2020-01" db="EMBL/GenBank/DDBJ databases">
        <title>Draft genome sequence of the Termite Coptotermes fromosanus.</title>
        <authorList>
            <person name="Itakura S."/>
            <person name="Yosikawa Y."/>
            <person name="Umezawa K."/>
        </authorList>
    </citation>
    <scope>NUCLEOTIDE SEQUENCE [LARGE SCALE GENOMIC DNA]</scope>
</reference>
<evidence type="ECO:0000259" key="8">
    <source>
        <dbReference type="PROSITE" id="PS50238"/>
    </source>
</evidence>
<dbReference type="InterPro" id="IPR051854">
    <property type="entry name" value="Rho-type_GAP"/>
</dbReference>
<dbReference type="InterPro" id="IPR036860">
    <property type="entry name" value="SH2_dom_sf"/>
</dbReference>
<accession>A0A6L2PCE8</accession>
<dbReference type="SUPFAM" id="SSF48350">
    <property type="entry name" value="GTPase activation domain, GAP"/>
    <property type="match status" value="1"/>
</dbReference>
<dbReference type="Pfam" id="PF00017">
    <property type="entry name" value="SH2"/>
    <property type="match status" value="1"/>
</dbReference>
<dbReference type="AlphaFoldDB" id="A0A6L2PCE8"/>
<dbReference type="EMBL" id="BLKM01003940">
    <property type="protein sequence ID" value="GFG30151.1"/>
    <property type="molecule type" value="Genomic_DNA"/>
</dbReference>
<evidence type="ECO:0008006" key="11">
    <source>
        <dbReference type="Google" id="ProtNLM"/>
    </source>
</evidence>
<evidence type="ECO:0000256" key="3">
    <source>
        <dbReference type="ARBA" id="ARBA00022833"/>
    </source>
</evidence>
<dbReference type="CDD" id="cd20806">
    <property type="entry name" value="C1_CHN"/>
    <property type="match status" value="1"/>
</dbReference>
<dbReference type="Gene3D" id="3.30.505.10">
    <property type="entry name" value="SH2 domain"/>
    <property type="match status" value="1"/>
</dbReference>
<dbReference type="InterPro" id="IPR020454">
    <property type="entry name" value="DAG/PE-bd"/>
</dbReference>
<dbReference type="SMART" id="SM00109">
    <property type="entry name" value="C1"/>
    <property type="match status" value="1"/>
</dbReference>
<dbReference type="Proteomes" id="UP000502823">
    <property type="component" value="Unassembled WGS sequence"/>
</dbReference>
<dbReference type="GO" id="GO:0007165">
    <property type="term" value="P:signal transduction"/>
    <property type="evidence" value="ECO:0007669"/>
    <property type="project" value="InterPro"/>
</dbReference>
<dbReference type="PROSITE" id="PS50001">
    <property type="entry name" value="SH2"/>
    <property type="match status" value="1"/>
</dbReference>
<dbReference type="SMART" id="SM00252">
    <property type="entry name" value="SH2"/>
    <property type="match status" value="1"/>
</dbReference>
<proteinExistence type="predicted"/>
<evidence type="ECO:0000256" key="4">
    <source>
        <dbReference type="PROSITE-ProRule" id="PRU00191"/>
    </source>
</evidence>
<sequence length="411" mass="46774">MECRKINEGSPLPDQDSSHRRVWNPHLYHLQLEAPGPKPVTRKHHVTNSPSYYGLEFHGMISHLDAASLLMEDGAYLVRQSGVNNGFYTLTLRFDAKIKNYKLYYDGQHYVRDKRYDSLYELVAEGLLTLYMEANAGPYIELMNSFNNYEKSPYMTLNKIKRQTVISQAGRKSDAFRAKDSFCQEERKHLGISERQAKDSAITQPVAGDAVDYDKPHAFKTHTFKGLNWCEFCGNFLWGFTAQGVKCEDCGFSAHSRCSEKVPCDCCPDLKQLRGVFGIDLTTLVKAHRTTRPFVVDKCISEIEGRGLDAEGLYRVSGFAEEIETLKLALDKDGDQANMGPEVYDNINVIAGTLKLYLRLLPVPLVTFETHPALIKAARKLMFFEEIEKLLCYCIMACLDVYMQHIVQRVC</sequence>
<dbReference type="FunCoup" id="A0A6L2PCE8">
    <property type="interactions" value="154"/>
</dbReference>
<dbReference type="OrthoDB" id="3196451at2759"/>
<dbReference type="GO" id="GO:0005096">
    <property type="term" value="F:GTPase activator activity"/>
    <property type="evidence" value="ECO:0007669"/>
    <property type="project" value="UniProtKB-KW"/>
</dbReference>
<evidence type="ECO:0000259" key="7">
    <source>
        <dbReference type="PROSITE" id="PS50081"/>
    </source>
</evidence>
<feature type="domain" description="Phorbol-ester/DAG-type" evidence="7">
    <location>
        <begin position="216"/>
        <end position="266"/>
    </location>
</feature>
<dbReference type="InterPro" id="IPR000198">
    <property type="entry name" value="RhoGAP_dom"/>
</dbReference>